<dbReference type="Pfam" id="PF02913">
    <property type="entry name" value="FAD-oxidase_C"/>
    <property type="match status" value="1"/>
</dbReference>
<evidence type="ECO:0000313" key="6">
    <source>
        <dbReference type="EMBL" id="PMS38852.1"/>
    </source>
</evidence>
<dbReference type="InterPro" id="IPR016166">
    <property type="entry name" value="FAD-bd_PCMH"/>
</dbReference>
<dbReference type="OrthoDB" id="8712194at2"/>
<feature type="domain" description="FAD-binding PCMH-type" evidence="5">
    <location>
        <begin position="1"/>
        <end position="173"/>
    </location>
</feature>
<evidence type="ECO:0000256" key="2">
    <source>
        <dbReference type="ARBA" id="ARBA00022630"/>
    </source>
</evidence>
<dbReference type="Gene3D" id="3.30.70.2740">
    <property type="match status" value="1"/>
</dbReference>
<organism evidence="6 7">
    <name type="scientific">Trinickia symbiotica</name>
    <dbReference type="NCBI Taxonomy" id="863227"/>
    <lineage>
        <taxon>Bacteria</taxon>
        <taxon>Pseudomonadati</taxon>
        <taxon>Pseudomonadota</taxon>
        <taxon>Betaproteobacteria</taxon>
        <taxon>Burkholderiales</taxon>
        <taxon>Burkholderiaceae</taxon>
        <taxon>Trinickia</taxon>
    </lineage>
</organism>
<keyword evidence="3" id="KW-0274">FAD</keyword>
<dbReference type="STRING" id="863227.GCA_000373005_01120"/>
<dbReference type="SUPFAM" id="SSF55103">
    <property type="entry name" value="FAD-linked oxidases, C-terminal domain"/>
    <property type="match status" value="1"/>
</dbReference>
<gene>
    <name evidence="6" type="ORF">C0Z20_00580</name>
</gene>
<dbReference type="EMBL" id="PNYC01000001">
    <property type="protein sequence ID" value="PMS38852.1"/>
    <property type="molecule type" value="Genomic_DNA"/>
</dbReference>
<dbReference type="Pfam" id="PF01565">
    <property type="entry name" value="FAD_binding_4"/>
    <property type="match status" value="1"/>
</dbReference>
<dbReference type="InterPro" id="IPR016169">
    <property type="entry name" value="FAD-bd_PCMH_sub2"/>
</dbReference>
<dbReference type="PROSITE" id="PS51387">
    <property type="entry name" value="FAD_PCMH"/>
    <property type="match status" value="1"/>
</dbReference>
<dbReference type="Gene3D" id="3.30.43.10">
    <property type="entry name" value="Uridine Diphospho-n-acetylenolpyruvylglucosamine Reductase, domain 2"/>
    <property type="match status" value="1"/>
</dbReference>
<reference evidence="6 7" key="1">
    <citation type="submission" date="2018-01" db="EMBL/GenBank/DDBJ databases">
        <title>Whole genome analyses suggest that Burkholderia sensu lato contains two further novel genera in the rhizoxinica-symbiotica group Mycetohabitans gen. nov., and Trinickia gen. nov.: implications for the evolution of diazotrophy and nodulation in the Burkholderiaceae.</title>
        <authorList>
            <person name="Estrada-de los Santos P."/>
            <person name="Palmer M."/>
            <person name="Chavez-Ramirez B."/>
            <person name="Beukes C."/>
            <person name="Steenkamp E.T."/>
            <person name="Hirsch A.M."/>
            <person name="Manyaka P."/>
            <person name="Maluk M."/>
            <person name="Lafos M."/>
            <person name="Crook M."/>
            <person name="Gross E."/>
            <person name="Simon M.F."/>
            <person name="Bueno dos Reis Junior F."/>
            <person name="Poole P.S."/>
            <person name="Venter S.N."/>
            <person name="James E.K."/>
        </authorList>
    </citation>
    <scope>NUCLEOTIDE SEQUENCE [LARGE SCALE GENOMIC DNA]</scope>
    <source>
        <strain evidence="6 7">JPY 581</strain>
    </source>
</reference>
<dbReference type="PANTHER" id="PTHR43716:SF1">
    <property type="entry name" value="D-2-HYDROXYGLUTARATE DEHYDROGENASE, MITOCHONDRIAL"/>
    <property type="match status" value="1"/>
</dbReference>
<keyword evidence="4" id="KW-0560">Oxidoreductase</keyword>
<dbReference type="GO" id="GO:0016491">
    <property type="term" value="F:oxidoreductase activity"/>
    <property type="evidence" value="ECO:0007669"/>
    <property type="project" value="UniProtKB-KW"/>
</dbReference>
<dbReference type="AlphaFoldDB" id="A0A2N7XBC4"/>
<comment type="caution">
    <text evidence="6">The sequence shown here is derived from an EMBL/GenBank/DDBJ whole genome shotgun (WGS) entry which is preliminary data.</text>
</comment>
<protein>
    <submittedName>
        <fullName evidence="6">FAD-binding oxidoreductase</fullName>
    </submittedName>
</protein>
<name>A0A2N7XBC4_9BURK</name>
<dbReference type="InterPro" id="IPR004113">
    <property type="entry name" value="FAD-bd_oxidored_4_C"/>
</dbReference>
<proteinExistence type="predicted"/>
<dbReference type="Gene3D" id="3.30.465.10">
    <property type="match status" value="1"/>
</dbReference>
<dbReference type="InterPro" id="IPR051264">
    <property type="entry name" value="FAD-oxidored/transferase_4"/>
</dbReference>
<dbReference type="SUPFAM" id="SSF56176">
    <property type="entry name" value="FAD-binding/transporter-associated domain-like"/>
    <property type="match status" value="1"/>
</dbReference>
<sequence length="443" mass="47264">MPAHRDDVVEIARLAHEHRVKLIAQGARTGLVGAAVPDGTGMQCVLSLERLDKVIAFDAGNRSITVEAGLRMSSLDRLLADRGLMFPIDIGCDPSVGGLVATNAGGSRLMKYGDVRRHVLGLEVVLADRYGTRIDALAPLRKNNTGFDVKQCFIGAGGALGIVTAVSLELARRERSSAAFFVAFDSFEGAHATVAAIEDAFGDLLAAFEVIASDTLAATLSAFPVLRAPLPVDAGRSFALIEVATAMAGLDTVFAERGATVLEELSRRGLVANAALDTSLETISLFWRIRDSVPLALATLGTPISFDVAFSRTDVAPFLAAVAEWLRHSHPLVAAHVFGHFGDGGVHLVVLVPHDARDLYTPAKVALMRTGVYRIVEAHRGSFSAEHGVGPANFAFYRTATREPQRRVAAQLQRIFDPERVLGRCGYDAAESGAPERSLHTDP</sequence>
<dbReference type="Gene3D" id="3.30.70.2190">
    <property type="match status" value="1"/>
</dbReference>
<dbReference type="GO" id="GO:0022904">
    <property type="term" value="P:respiratory electron transport chain"/>
    <property type="evidence" value="ECO:0007669"/>
    <property type="project" value="TreeGrafter"/>
</dbReference>
<dbReference type="PANTHER" id="PTHR43716">
    <property type="entry name" value="D-2-HYDROXYGLUTARATE DEHYDROGENASE, MITOCHONDRIAL"/>
    <property type="match status" value="1"/>
</dbReference>
<dbReference type="InterPro" id="IPR036318">
    <property type="entry name" value="FAD-bd_PCMH-like_sf"/>
</dbReference>
<evidence type="ECO:0000313" key="7">
    <source>
        <dbReference type="Proteomes" id="UP000235777"/>
    </source>
</evidence>
<dbReference type="InterPro" id="IPR016167">
    <property type="entry name" value="FAD-bd_PCMH_sub1"/>
</dbReference>
<dbReference type="Proteomes" id="UP000235777">
    <property type="component" value="Unassembled WGS sequence"/>
</dbReference>
<keyword evidence="7" id="KW-1185">Reference proteome</keyword>
<evidence type="ECO:0000256" key="3">
    <source>
        <dbReference type="ARBA" id="ARBA00022827"/>
    </source>
</evidence>
<evidence type="ECO:0000256" key="1">
    <source>
        <dbReference type="ARBA" id="ARBA00001974"/>
    </source>
</evidence>
<evidence type="ECO:0000256" key="4">
    <source>
        <dbReference type="ARBA" id="ARBA00023002"/>
    </source>
</evidence>
<accession>A0A2N7XBC4</accession>
<dbReference type="InterPro" id="IPR006094">
    <property type="entry name" value="Oxid_FAD_bind_N"/>
</dbReference>
<evidence type="ECO:0000259" key="5">
    <source>
        <dbReference type="PROSITE" id="PS51387"/>
    </source>
</evidence>
<dbReference type="GO" id="GO:0071949">
    <property type="term" value="F:FAD binding"/>
    <property type="evidence" value="ECO:0007669"/>
    <property type="project" value="InterPro"/>
</dbReference>
<dbReference type="InterPro" id="IPR016164">
    <property type="entry name" value="FAD-linked_Oxase-like_C"/>
</dbReference>
<keyword evidence="2" id="KW-0285">Flavoprotein</keyword>
<comment type="cofactor">
    <cofactor evidence="1">
        <name>FAD</name>
        <dbReference type="ChEBI" id="CHEBI:57692"/>
    </cofactor>
</comment>